<proteinExistence type="predicted"/>
<feature type="transmembrane region" description="Helical" evidence="1">
    <location>
        <begin position="7"/>
        <end position="28"/>
    </location>
</feature>
<feature type="transmembrane region" description="Helical" evidence="1">
    <location>
        <begin position="151"/>
        <end position="171"/>
    </location>
</feature>
<dbReference type="Pfam" id="PF00892">
    <property type="entry name" value="EamA"/>
    <property type="match status" value="1"/>
</dbReference>
<evidence type="ECO:0000313" key="3">
    <source>
        <dbReference type="EMBL" id="SCM70248.1"/>
    </source>
</evidence>
<dbReference type="PANTHER" id="PTHR22911">
    <property type="entry name" value="ACYL-MALONYL CONDENSING ENZYME-RELATED"/>
    <property type="match status" value="1"/>
</dbReference>
<evidence type="ECO:0000256" key="1">
    <source>
        <dbReference type="SAM" id="Phobius"/>
    </source>
</evidence>
<feature type="transmembrane region" description="Helical" evidence="1">
    <location>
        <begin position="126"/>
        <end position="145"/>
    </location>
</feature>
<feature type="domain" description="EamA" evidence="2">
    <location>
        <begin position="7"/>
        <end position="140"/>
    </location>
</feature>
<gene>
    <name evidence="3" type="ORF">KL86DES1_10286</name>
</gene>
<organism evidence="3">
    <name type="scientific">uncultured Desulfovibrio sp</name>
    <dbReference type="NCBI Taxonomy" id="167968"/>
    <lineage>
        <taxon>Bacteria</taxon>
        <taxon>Pseudomonadati</taxon>
        <taxon>Thermodesulfobacteriota</taxon>
        <taxon>Desulfovibrionia</taxon>
        <taxon>Desulfovibrionales</taxon>
        <taxon>Desulfovibrionaceae</taxon>
        <taxon>Desulfovibrio</taxon>
        <taxon>environmental samples</taxon>
    </lineage>
</organism>
<evidence type="ECO:0000259" key="2">
    <source>
        <dbReference type="Pfam" id="PF00892"/>
    </source>
</evidence>
<dbReference type="EMBL" id="FMJC01000001">
    <property type="protein sequence ID" value="SCM70248.1"/>
    <property type="molecule type" value="Genomic_DNA"/>
</dbReference>
<dbReference type="SUPFAM" id="SSF103481">
    <property type="entry name" value="Multidrug resistance efflux transporter EmrE"/>
    <property type="match status" value="1"/>
</dbReference>
<keyword evidence="1" id="KW-0472">Membrane</keyword>
<sequence length="177" mass="18877">MDRQMEAYCYLAMAMIIAGSAVVAGKIIVSDIPIFLGAELGIAFSLPFLLFPALRRRKAPWPSDRKTHMILFGQGLCGVVLYRVFMFWGLQHTSATTAGLIGSTAPVLIAFLAVLLLREKLPGSRLAGAACVSIGIIAMNIMPFLENAAEAGATLLGNCLVLAAILCESLFSVMSKL</sequence>
<dbReference type="Gene3D" id="1.10.3730.20">
    <property type="match status" value="1"/>
</dbReference>
<dbReference type="InterPro" id="IPR037185">
    <property type="entry name" value="EmrE-like"/>
</dbReference>
<name>A0A212KY71_9BACT</name>
<accession>A0A212KY71</accession>
<feature type="transmembrane region" description="Helical" evidence="1">
    <location>
        <begin position="66"/>
        <end position="85"/>
    </location>
</feature>
<keyword evidence="1" id="KW-0812">Transmembrane</keyword>
<dbReference type="InterPro" id="IPR000620">
    <property type="entry name" value="EamA_dom"/>
</dbReference>
<dbReference type="AlphaFoldDB" id="A0A212KY71"/>
<feature type="transmembrane region" description="Helical" evidence="1">
    <location>
        <begin position="97"/>
        <end position="117"/>
    </location>
</feature>
<reference evidence="3" key="1">
    <citation type="submission" date="2016-08" db="EMBL/GenBank/DDBJ databases">
        <authorList>
            <person name="Seilhamer J.J."/>
        </authorList>
    </citation>
    <scope>NUCLEOTIDE SEQUENCE</scope>
    <source>
        <strain evidence="3">86-1</strain>
    </source>
</reference>
<protein>
    <recommendedName>
        <fullName evidence="2">EamA domain-containing protein</fullName>
    </recommendedName>
</protein>
<feature type="transmembrane region" description="Helical" evidence="1">
    <location>
        <begin position="34"/>
        <end position="54"/>
    </location>
</feature>
<dbReference type="GO" id="GO:0016020">
    <property type="term" value="C:membrane"/>
    <property type="evidence" value="ECO:0007669"/>
    <property type="project" value="InterPro"/>
</dbReference>
<keyword evidence="1" id="KW-1133">Transmembrane helix</keyword>